<protein>
    <submittedName>
        <fullName evidence="2">Uncharacterized protein</fullName>
    </submittedName>
</protein>
<gene>
    <name evidence="2" type="ORF">LSAT_V11C400157920</name>
</gene>
<dbReference type="PANTHER" id="PTHR34687">
    <property type="entry name" value="CHAPERONE PROTEIN DNAJ-LIKE PROTEIN"/>
    <property type="match status" value="1"/>
</dbReference>
<proteinExistence type="predicted"/>
<name>A0A9R1XJB2_LACSA</name>
<keyword evidence="1" id="KW-1133">Transmembrane helix</keyword>
<feature type="transmembrane region" description="Helical" evidence="1">
    <location>
        <begin position="100"/>
        <end position="121"/>
    </location>
</feature>
<evidence type="ECO:0000313" key="2">
    <source>
        <dbReference type="EMBL" id="KAJ0214809.1"/>
    </source>
</evidence>
<feature type="transmembrane region" description="Helical" evidence="1">
    <location>
        <begin position="32"/>
        <end position="56"/>
    </location>
</feature>
<reference evidence="2 3" key="1">
    <citation type="journal article" date="2017" name="Nat. Commun.">
        <title>Genome assembly with in vitro proximity ligation data and whole-genome triplication in lettuce.</title>
        <authorList>
            <person name="Reyes-Chin-Wo S."/>
            <person name="Wang Z."/>
            <person name="Yang X."/>
            <person name="Kozik A."/>
            <person name="Arikit S."/>
            <person name="Song C."/>
            <person name="Xia L."/>
            <person name="Froenicke L."/>
            <person name="Lavelle D.O."/>
            <person name="Truco M.J."/>
            <person name="Xia R."/>
            <person name="Zhu S."/>
            <person name="Xu C."/>
            <person name="Xu H."/>
            <person name="Xu X."/>
            <person name="Cox K."/>
            <person name="Korf I."/>
            <person name="Meyers B.C."/>
            <person name="Michelmore R.W."/>
        </authorList>
    </citation>
    <scope>NUCLEOTIDE SEQUENCE [LARGE SCALE GENOMIC DNA]</scope>
    <source>
        <strain evidence="3">cv. Salinas</strain>
        <tissue evidence="2">Seedlings</tissue>
    </source>
</reference>
<keyword evidence="3" id="KW-1185">Reference proteome</keyword>
<dbReference type="EMBL" id="NBSK02000004">
    <property type="protein sequence ID" value="KAJ0214809.1"/>
    <property type="molecule type" value="Genomic_DNA"/>
</dbReference>
<accession>A0A9R1XJB2</accession>
<dbReference type="PANTHER" id="PTHR34687:SF1">
    <property type="entry name" value="CHAPERONE PROTEIN DNAJ-LIKE PROTEIN"/>
    <property type="match status" value="1"/>
</dbReference>
<dbReference type="Proteomes" id="UP000235145">
    <property type="component" value="Unassembled WGS sequence"/>
</dbReference>
<comment type="caution">
    <text evidence="2">The sequence shown here is derived from an EMBL/GenBank/DDBJ whole genome shotgun (WGS) entry which is preliminary data.</text>
</comment>
<evidence type="ECO:0000313" key="3">
    <source>
        <dbReference type="Proteomes" id="UP000235145"/>
    </source>
</evidence>
<organism evidence="2 3">
    <name type="scientific">Lactuca sativa</name>
    <name type="common">Garden lettuce</name>
    <dbReference type="NCBI Taxonomy" id="4236"/>
    <lineage>
        <taxon>Eukaryota</taxon>
        <taxon>Viridiplantae</taxon>
        <taxon>Streptophyta</taxon>
        <taxon>Embryophyta</taxon>
        <taxon>Tracheophyta</taxon>
        <taxon>Spermatophyta</taxon>
        <taxon>Magnoliopsida</taxon>
        <taxon>eudicotyledons</taxon>
        <taxon>Gunneridae</taxon>
        <taxon>Pentapetalae</taxon>
        <taxon>asterids</taxon>
        <taxon>campanulids</taxon>
        <taxon>Asterales</taxon>
        <taxon>Asteraceae</taxon>
        <taxon>Cichorioideae</taxon>
        <taxon>Cichorieae</taxon>
        <taxon>Lactucinae</taxon>
        <taxon>Lactuca</taxon>
    </lineage>
</organism>
<evidence type="ECO:0000256" key="1">
    <source>
        <dbReference type="SAM" id="Phobius"/>
    </source>
</evidence>
<dbReference type="AlphaFoldDB" id="A0A9R1XJB2"/>
<sequence>MRNRYKQSQPFASISHYIPTSKHTTSKFTRFFYFYVYNSTTTSILPIRVNCIFLNLSPLQNLKKNITSIHPQNLHISPYYYYHQSSTPSKTYLNSLISDMGPIVLTQIATGLSVLAGAALLKSVMDRNPMMGPGSDSGSGQRCSSCNGTGRVSCLCNRWSDGDRGCRTCAGSGRMACNSCGGSGTGRPLPVRISVRPPNQPY</sequence>
<keyword evidence="1" id="KW-0812">Transmembrane</keyword>
<keyword evidence="1" id="KW-0472">Membrane</keyword>